<dbReference type="Proteomes" id="UP000028837">
    <property type="component" value="Unassembled WGS sequence"/>
</dbReference>
<dbReference type="PANTHER" id="PTHR11735">
    <property type="entry name" value="TRNA N6-ADENOSINE THREONYLCARBAMOYLTRANSFERASE"/>
    <property type="match status" value="1"/>
</dbReference>
<dbReference type="Pfam" id="PF00814">
    <property type="entry name" value="TsaD"/>
    <property type="match status" value="2"/>
</dbReference>
<dbReference type="PROSITE" id="PS01016">
    <property type="entry name" value="GLYCOPROTEASE"/>
    <property type="match status" value="1"/>
</dbReference>
<feature type="binding site" evidence="10">
    <location>
        <position position="499"/>
    </location>
    <ligand>
        <name>substrate</name>
    </ligand>
</feature>
<dbReference type="GO" id="GO:0005634">
    <property type="term" value="C:nucleus"/>
    <property type="evidence" value="ECO:0007669"/>
    <property type="project" value="UniProtKB-SubCell"/>
</dbReference>
<protein>
    <recommendedName>
        <fullName evidence="1">N(6)-L-threonylcarbamoyladenine synthase</fullName>
        <ecNumber evidence="1">2.3.1.234</ecNumber>
    </recommendedName>
    <alternativeName>
        <fullName evidence="8">N6-L-threonylcarbamoyladenine synthase</fullName>
    </alternativeName>
</protein>
<dbReference type="CDD" id="cd24132">
    <property type="entry name" value="ASKHA_NBD_OSGEP_like_euk"/>
    <property type="match status" value="1"/>
</dbReference>
<dbReference type="InterPro" id="IPR043129">
    <property type="entry name" value="ATPase_NBD"/>
</dbReference>
<feature type="binding site" evidence="10">
    <location>
        <position position="190"/>
    </location>
    <ligand>
        <name>substrate</name>
    </ligand>
</feature>
<evidence type="ECO:0000256" key="4">
    <source>
        <dbReference type="ARBA" id="ARBA00022694"/>
    </source>
</evidence>
<feature type="binding site" evidence="10">
    <location>
        <begin position="158"/>
        <end position="162"/>
    </location>
    <ligand>
        <name>substrate</name>
    </ligand>
</feature>
<dbReference type="VEuPathDB" id="ToxoDB:TGDOM2_202310"/>
<dbReference type="GO" id="GO:0046872">
    <property type="term" value="F:metal ion binding"/>
    <property type="evidence" value="ECO:0007669"/>
    <property type="project" value="UniProtKB-KW"/>
</dbReference>
<feature type="binding site" evidence="10">
    <location>
        <position position="527"/>
    </location>
    <ligand>
        <name>a divalent metal cation</name>
        <dbReference type="ChEBI" id="CHEBI:60240"/>
    </ligand>
</feature>
<feature type="binding site" evidence="10">
    <location>
        <position position="205"/>
    </location>
    <ligand>
        <name>substrate</name>
    </ligand>
</feature>
<feature type="region of interest" description="Disordered" evidence="11">
    <location>
        <begin position="223"/>
        <end position="249"/>
    </location>
</feature>
<reference evidence="13 14" key="1">
    <citation type="submission" date="2014-02" db="EMBL/GenBank/DDBJ databases">
        <authorList>
            <person name="Sibley D."/>
            <person name="Venepally P."/>
            <person name="Karamycheva S."/>
            <person name="Hadjithomas M."/>
            <person name="Khan A."/>
            <person name="Brunk B."/>
            <person name="Roos D."/>
            <person name="Caler E."/>
            <person name="Lorenzi H."/>
        </authorList>
    </citation>
    <scope>NUCLEOTIDE SEQUENCE [LARGE SCALE GENOMIC DNA]</scope>
    <source>
        <strain evidence="13 14">GAB2-2007-GAL-DOM2</strain>
    </source>
</reference>
<keyword evidence="5 10" id="KW-0479">Metal-binding</keyword>
<dbReference type="EMBL" id="AHZU02000723">
    <property type="protein sequence ID" value="KFG41013.1"/>
    <property type="molecule type" value="Genomic_DNA"/>
</dbReference>
<dbReference type="InterPro" id="IPR017860">
    <property type="entry name" value="Peptidase_M22_CS"/>
</dbReference>
<feature type="binding site" evidence="10">
    <location>
        <position position="141"/>
    </location>
    <ligand>
        <name>a divalent metal cation</name>
        <dbReference type="ChEBI" id="CHEBI:60240"/>
    </ligand>
</feature>
<evidence type="ECO:0000256" key="8">
    <source>
        <dbReference type="ARBA" id="ARBA00030439"/>
    </source>
</evidence>
<dbReference type="HAMAP" id="MF_01446">
    <property type="entry name" value="Kae1"/>
    <property type="match status" value="1"/>
</dbReference>
<evidence type="ECO:0000256" key="9">
    <source>
        <dbReference type="ARBA" id="ARBA00048117"/>
    </source>
</evidence>
<evidence type="ECO:0000256" key="1">
    <source>
        <dbReference type="ARBA" id="ARBA00012156"/>
    </source>
</evidence>
<comment type="similarity">
    <text evidence="10">Belongs to the KAE1 / TsaD family.</text>
</comment>
<feature type="binding site" evidence="10">
    <location>
        <position position="158"/>
    </location>
    <ligand>
        <name>a divalent metal cation</name>
        <dbReference type="ChEBI" id="CHEBI:60240"/>
    </ligand>
</feature>
<evidence type="ECO:0000256" key="2">
    <source>
        <dbReference type="ARBA" id="ARBA00022490"/>
    </source>
</evidence>
<evidence type="ECO:0000259" key="12">
    <source>
        <dbReference type="Pfam" id="PF00814"/>
    </source>
</evidence>
<comment type="catalytic activity">
    <reaction evidence="9 10">
        <text>L-threonylcarbamoyladenylate + adenosine(37) in tRNA = N(6)-L-threonylcarbamoyladenosine(37) in tRNA + AMP + H(+)</text>
        <dbReference type="Rhea" id="RHEA:37059"/>
        <dbReference type="Rhea" id="RHEA-COMP:10162"/>
        <dbReference type="Rhea" id="RHEA-COMP:10163"/>
        <dbReference type="ChEBI" id="CHEBI:15378"/>
        <dbReference type="ChEBI" id="CHEBI:73682"/>
        <dbReference type="ChEBI" id="CHEBI:74411"/>
        <dbReference type="ChEBI" id="CHEBI:74418"/>
        <dbReference type="ChEBI" id="CHEBI:456215"/>
        <dbReference type="EC" id="2.3.1.234"/>
    </reaction>
</comment>
<feature type="domain" description="Gcp-like" evidence="12">
    <location>
        <begin position="449"/>
        <end position="534"/>
    </location>
</feature>
<feature type="binding site" evidence="10">
    <location>
        <position position="137"/>
    </location>
    <ligand>
        <name>a divalent metal cation</name>
        <dbReference type="ChEBI" id="CHEBI:60240"/>
    </ligand>
</feature>
<comment type="caution">
    <text evidence="13">The sequence shown here is derived from an EMBL/GenBank/DDBJ whole genome shotgun (WGS) entry which is preliminary data.</text>
</comment>
<dbReference type="PRINTS" id="PR00789">
    <property type="entry name" value="OSIALOPTASE"/>
</dbReference>
<dbReference type="Gene3D" id="3.30.420.40">
    <property type="match status" value="3"/>
</dbReference>
<evidence type="ECO:0000256" key="10">
    <source>
        <dbReference type="HAMAP-Rule" id="MF_03180"/>
    </source>
</evidence>
<comment type="subcellular location">
    <subcellularLocation>
        <location evidence="10">Cytoplasm</location>
    </subcellularLocation>
    <subcellularLocation>
        <location evidence="10">Nucleus</location>
    </subcellularLocation>
</comment>
<keyword evidence="2 10" id="KW-0963">Cytoplasm</keyword>
<dbReference type="PANTHER" id="PTHR11735:SF14">
    <property type="entry name" value="TRNA N6-ADENOSINE THREONYLCARBAMOYLTRANSFERASE"/>
    <property type="match status" value="1"/>
</dbReference>
<keyword evidence="4 10" id="KW-0819">tRNA processing</keyword>
<dbReference type="GO" id="GO:0061711">
    <property type="term" value="F:tRNA N(6)-L-threonylcarbamoyladenine synthase activity"/>
    <property type="evidence" value="ECO:0007669"/>
    <property type="project" value="UniProtKB-EC"/>
</dbReference>
<dbReference type="FunFam" id="3.30.420.40:FF:000037">
    <property type="entry name" value="Probable tRNA N6-adenosine threonylcarbamoyltransferase"/>
    <property type="match status" value="1"/>
</dbReference>
<keyword evidence="10" id="KW-0539">Nucleus</keyword>
<dbReference type="GO" id="GO:0016787">
    <property type="term" value="F:hydrolase activity"/>
    <property type="evidence" value="ECO:0007669"/>
    <property type="project" value="UniProtKB-KW"/>
</dbReference>
<evidence type="ECO:0000256" key="11">
    <source>
        <dbReference type="SAM" id="MobiDB-lite"/>
    </source>
</evidence>
<keyword evidence="3 10" id="KW-0808">Transferase</keyword>
<dbReference type="InterPro" id="IPR034680">
    <property type="entry name" value="Kae1_archaea_euk"/>
</dbReference>
<sequence>MTAPGVVEPLLERCSSPHSSGRCLPSGSLLCLGIESSANKVGVGIVSSDGDILSNPRETFITPPGTGFLPRETAAHHQGKIVGLVRRALTEARVEPKQLSCIAYTCGPGMGGPLAVGAITARTLSLLWNIPLVAVNHCVAHIEMGRLVTGCANPVVLYVSGGNTQVIGYADGRYRILGETLDVAVGNCIDRLARLLHLPNDPAPGYQVEQLARRFLETKRKRSSFTDSLKTSGGGSQIEEPAQGQIERTQEDHTEMLLPLPYTVKGMDLSFSGILTRLEDIAGTMRRYEKFRNEMRQDCEPEVDCILSSKHAKQGSRGPALVGTHEPKQSHELSHYGEQKSQAGCCSVEADTGGPTGRPPPSADANAGTAGTSDDCFEGPASSCKQRGSDGKAAEKQQRRRGCSGRKEESELRAYPQGLQGIQGMKKLREGSCAAKGNNKRQCQSVDMFEGLPTCLLTPESLCFSAQEIIFAMLTEVTERAMALHYADQVLVVGGVGCNLRLQEMLKEMAMRRGASMGGMDDRYCIDNGAMVAYLGCLMASKGQFVDVSKAHYRQRFRTDEVPVLWRENDNSHELAEMQG</sequence>
<evidence type="ECO:0000313" key="14">
    <source>
        <dbReference type="Proteomes" id="UP000028837"/>
    </source>
</evidence>
<dbReference type="SUPFAM" id="SSF53067">
    <property type="entry name" value="Actin-like ATPase domain"/>
    <property type="match status" value="2"/>
</dbReference>
<evidence type="ECO:0000313" key="13">
    <source>
        <dbReference type="EMBL" id="KFG41013.1"/>
    </source>
</evidence>
<dbReference type="OrthoDB" id="10254073at2759"/>
<dbReference type="GO" id="GO:0005737">
    <property type="term" value="C:cytoplasm"/>
    <property type="evidence" value="ECO:0007669"/>
    <property type="project" value="UniProtKB-SubCell"/>
</dbReference>
<dbReference type="InterPro" id="IPR017861">
    <property type="entry name" value="KAE1/TsaD"/>
</dbReference>
<keyword evidence="13" id="KW-0378">Hydrolase</keyword>
<keyword evidence="6" id="KW-0408">Iron</keyword>
<organism evidence="13 14">
    <name type="scientific">Toxoplasma gondii GAB2-2007-GAL-DOM2</name>
    <dbReference type="NCBI Taxonomy" id="1130820"/>
    <lineage>
        <taxon>Eukaryota</taxon>
        <taxon>Sar</taxon>
        <taxon>Alveolata</taxon>
        <taxon>Apicomplexa</taxon>
        <taxon>Conoidasida</taxon>
        <taxon>Coccidia</taxon>
        <taxon>Eucoccidiorida</taxon>
        <taxon>Eimeriorina</taxon>
        <taxon>Sarcocystidae</taxon>
        <taxon>Toxoplasma</taxon>
    </lineage>
</organism>
<feature type="domain" description="Gcp-like" evidence="12">
    <location>
        <begin position="57"/>
        <end position="233"/>
    </location>
</feature>
<evidence type="ECO:0000256" key="5">
    <source>
        <dbReference type="ARBA" id="ARBA00022723"/>
    </source>
</evidence>
<accession>A0A086K9E5</accession>
<feature type="compositionally biased region" description="Basic and acidic residues" evidence="11">
    <location>
        <begin position="325"/>
        <end position="338"/>
    </location>
</feature>
<dbReference type="EC" id="2.3.1.234" evidence="1"/>
<comment type="cofactor">
    <cofactor evidence="10">
        <name>a divalent metal cation</name>
        <dbReference type="ChEBI" id="CHEBI:60240"/>
    </cofactor>
    <text evidence="10">Binds 1 divalent metal cation per subunit.</text>
</comment>
<evidence type="ECO:0000256" key="3">
    <source>
        <dbReference type="ARBA" id="ARBA00022679"/>
    </source>
</evidence>
<dbReference type="GO" id="GO:0002949">
    <property type="term" value="P:tRNA threonylcarbamoyladenosine modification"/>
    <property type="evidence" value="ECO:0007669"/>
    <property type="project" value="UniProtKB-UniRule"/>
</dbReference>
<feature type="region of interest" description="Disordered" evidence="11">
    <location>
        <begin position="310"/>
        <end position="415"/>
    </location>
</feature>
<feature type="compositionally biased region" description="Basic and acidic residues" evidence="11">
    <location>
        <begin position="387"/>
        <end position="397"/>
    </location>
</feature>
<evidence type="ECO:0000256" key="6">
    <source>
        <dbReference type="ARBA" id="ARBA00023004"/>
    </source>
</evidence>
<evidence type="ECO:0000256" key="7">
    <source>
        <dbReference type="ARBA" id="ARBA00023315"/>
    </source>
</evidence>
<dbReference type="AlphaFoldDB" id="A0A086K9E5"/>
<keyword evidence="7 10" id="KW-0012">Acyltransferase</keyword>
<dbReference type="InterPro" id="IPR000905">
    <property type="entry name" value="Gcp-like_dom"/>
</dbReference>
<feature type="binding site" evidence="10">
    <location>
        <position position="209"/>
    </location>
    <ligand>
        <name>substrate</name>
    </ligand>
</feature>
<gene>
    <name evidence="13" type="ORF">TGDOM2_202310</name>
</gene>
<name>A0A086K9E5_TOXGO</name>
<dbReference type="GO" id="GO:0000408">
    <property type="term" value="C:EKC/KEOPS complex"/>
    <property type="evidence" value="ECO:0007669"/>
    <property type="project" value="InterPro"/>
</dbReference>
<proteinExistence type="inferred from homology"/>